<evidence type="ECO:0000313" key="3">
    <source>
        <dbReference type="Proteomes" id="UP000000792"/>
    </source>
</evidence>
<dbReference type="EMBL" id="CP000866">
    <property type="protein sequence ID" value="ABX13201.1"/>
    <property type="molecule type" value="Genomic_DNA"/>
</dbReference>
<dbReference type="RefSeq" id="WP_012215688.1">
    <property type="nucleotide sequence ID" value="NC_010085.1"/>
</dbReference>
<dbReference type="KEGG" id="nmr:Nmar_1305"/>
<organism evidence="2 3">
    <name type="scientific">Nitrosopumilus maritimus (strain SCM1)</name>
    <dbReference type="NCBI Taxonomy" id="436308"/>
    <lineage>
        <taxon>Archaea</taxon>
        <taxon>Nitrososphaerota</taxon>
        <taxon>Nitrososphaeria</taxon>
        <taxon>Nitrosopumilales</taxon>
        <taxon>Nitrosopumilaceae</taxon>
        <taxon>Nitrosopumilus</taxon>
    </lineage>
</organism>
<name>A9A2G2_NITMS</name>
<dbReference type="AlphaFoldDB" id="A9A2G2"/>
<dbReference type="SUPFAM" id="SSF47598">
    <property type="entry name" value="Ribbon-helix-helix"/>
    <property type="match status" value="1"/>
</dbReference>
<protein>
    <submittedName>
        <fullName evidence="2">Uncharacterized protein</fullName>
    </submittedName>
</protein>
<sequence>MLKEKMGANRQVHNQKKESTRSITYRLPEKLVNELETEATMKSISQNVLVKQILEKYVQWDRFSNKIGMIPVPKTIVETLGSELDGRDIDEIITLIFPMIKDTVLFIKGGYDLKRCIETLEDYMRASGMNSDHRIEGDVHIFLIQHELGMKWSVFTEQMLTQVFRSFMPEKELKFQTTESTVILHVQLGSDFNEHDYHD</sequence>
<dbReference type="EnsemblBacteria" id="ABX13201">
    <property type="protein sequence ID" value="ABX13201"/>
    <property type="gene ID" value="Nmar_1305"/>
</dbReference>
<dbReference type="InParanoid" id="A9A2G2"/>
<evidence type="ECO:0000256" key="1">
    <source>
        <dbReference type="SAM" id="MobiDB-lite"/>
    </source>
</evidence>
<dbReference type="eggNOG" id="arCOG08805">
    <property type="taxonomic scope" value="Archaea"/>
</dbReference>
<proteinExistence type="predicted"/>
<dbReference type="GeneID" id="5774618"/>
<gene>
    <name evidence="2" type="ordered locus">Nmar_1305</name>
</gene>
<accession>A9A2G2</accession>
<reference evidence="2 3" key="1">
    <citation type="journal article" date="2010" name="Proc. Natl. Acad. Sci. U.S.A.">
        <title>Nitrosopumilus maritimus genome reveals unique mechanisms for nitrification and autotrophy in globally distributed marine crenarchaea.</title>
        <authorList>
            <person name="Walker C.B."/>
            <person name="de la Torre J.R."/>
            <person name="Klotz M.G."/>
            <person name="Urakawa H."/>
            <person name="Pinel N."/>
            <person name="Arp D.J."/>
            <person name="Brochier-Armanet C."/>
            <person name="Chain P.S."/>
            <person name="Chan P.P."/>
            <person name="Gollabgir A."/>
            <person name="Hemp J."/>
            <person name="Hugler M."/>
            <person name="Karr E.A."/>
            <person name="Konneke M."/>
            <person name="Shin M."/>
            <person name="Lawton T.J."/>
            <person name="Lowe T."/>
            <person name="Martens-Habbena W."/>
            <person name="Sayavedra-Soto L.A."/>
            <person name="Lang D."/>
            <person name="Sievert S.M."/>
            <person name="Rosenzweig A.C."/>
            <person name="Manning G."/>
            <person name="Stahl D.A."/>
        </authorList>
    </citation>
    <scope>NUCLEOTIDE SEQUENCE [LARGE SCALE GENOMIC DNA]</scope>
    <source>
        <strain evidence="2 3">SCM1</strain>
    </source>
</reference>
<keyword evidence="3" id="KW-1185">Reference proteome</keyword>
<dbReference type="InterPro" id="IPR010985">
    <property type="entry name" value="Ribbon_hlx_hlx"/>
</dbReference>
<dbReference type="OrthoDB" id="8756at2157"/>
<dbReference type="GO" id="GO:0006355">
    <property type="term" value="P:regulation of DNA-templated transcription"/>
    <property type="evidence" value="ECO:0007669"/>
    <property type="project" value="InterPro"/>
</dbReference>
<feature type="region of interest" description="Disordered" evidence="1">
    <location>
        <begin position="1"/>
        <end position="20"/>
    </location>
</feature>
<evidence type="ECO:0000313" key="2">
    <source>
        <dbReference type="EMBL" id="ABX13201.1"/>
    </source>
</evidence>
<dbReference type="HOGENOM" id="CLU_100103_1_0_2"/>
<dbReference type="STRING" id="436308.Nmar_1305"/>
<dbReference type="Proteomes" id="UP000000792">
    <property type="component" value="Chromosome"/>
</dbReference>